<dbReference type="Proteomes" id="UP000612055">
    <property type="component" value="Unassembled WGS sequence"/>
</dbReference>
<gene>
    <name evidence="2" type="ORF">HYH03_018756</name>
</gene>
<comment type="caution">
    <text evidence="2">The sequence shown here is derived from an EMBL/GenBank/DDBJ whole genome shotgun (WGS) entry which is preliminary data.</text>
</comment>
<evidence type="ECO:0000313" key="2">
    <source>
        <dbReference type="EMBL" id="KAG2482314.1"/>
    </source>
</evidence>
<accession>A0A835XL94</accession>
<protein>
    <submittedName>
        <fullName evidence="2">Uncharacterized protein</fullName>
    </submittedName>
</protein>
<reference evidence="2" key="1">
    <citation type="journal article" date="2020" name="bioRxiv">
        <title>Comparative genomics of Chlamydomonas.</title>
        <authorList>
            <person name="Craig R.J."/>
            <person name="Hasan A.R."/>
            <person name="Ness R.W."/>
            <person name="Keightley P.D."/>
        </authorList>
    </citation>
    <scope>NUCLEOTIDE SEQUENCE</scope>
    <source>
        <strain evidence="2">CCAP 11/70</strain>
    </source>
</reference>
<dbReference type="AlphaFoldDB" id="A0A835XL94"/>
<sequence length="230" mass="25483">MQGTLSAGRRSYDTLYQEMLSCGFRAMPKPPGPPPRPPSPPSPPPPPSPASRTWRSGAGSRLTPVIGSEFYERQPDMKAHVKLIGSVPREEAEFSKALQVPAELADTHVSLHANLPYRDFFHAIYSSWALLPRLGSKLYLRSKITSTLLSSLSTHVPLVVNEEFLAAYTMLNASTVIRMQPNETVCALYNRIAAMPPPEYGALRRNLRALAEELNTRVLDYIVGQLERTA</sequence>
<feature type="compositionally biased region" description="Pro residues" evidence="1">
    <location>
        <begin position="28"/>
        <end position="49"/>
    </location>
</feature>
<organism evidence="2 3">
    <name type="scientific">Edaphochlamys debaryana</name>
    <dbReference type="NCBI Taxonomy" id="47281"/>
    <lineage>
        <taxon>Eukaryota</taxon>
        <taxon>Viridiplantae</taxon>
        <taxon>Chlorophyta</taxon>
        <taxon>core chlorophytes</taxon>
        <taxon>Chlorophyceae</taxon>
        <taxon>CS clade</taxon>
        <taxon>Chlamydomonadales</taxon>
        <taxon>Chlamydomonadales incertae sedis</taxon>
        <taxon>Edaphochlamys</taxon>
    </lineage>
</organism>
<proteinExistence type="predicted"/>
<keyword evidence="3" id="KW-1185">Reference proteome</keyword>
<dbReference type="EMBL" id="JAEHOE010000234">
    <property type="protein sequence ID" value="KAG2482314.1"/>
    <property type="molecule type" value="Genomic_DNA"/>
</dbReference>
<name>A0A835XL94_9CHLO</name>
<evidence type="ECO:0000313" key="3">
    <source>
        <dbReference type="Proteomes" id="UP000612055"/>
    </source>
</evidence>
<feature type="region of interest" description="Disordered" evidence="1">
    <location>
        <begin position="23"/>
        <end position="58"/>
    </location>
</feature>
<evidence type="ECO:0000256" key="1">
    <source>
        <dbReference type="SAM" id="MobiDB-lite"/>
    </source>
</evidence>